<proteinExistence type="inferred from homology"/>
<dbReference type="SMART" id="SM01266">
    <property type="entry name" value="Mac"/>
    <property type="match status" value="1"/>
</dbReference>
<keyword evidence="2 5" id="KW-0808">Transferase</keyword>
<dbReference type="PROSITE" id="PS00101">
    <property type="entry name" value="HEXAPEP_TRANSFERASES"/>
    <property type="match status" value="1"/>
</dbReference>
<sequence length="188" mass="20793">MDEKNKKRMLNGEIYNAYEEGLILLRNKARHLTKAYNNTDPEATEQRINILKNLFGKIGDNFEIEPPFHCDYGTNMEIGENFYANFNFLVLDDGLVKIGDDVLIAPNVSILTATHLINPKLRPKNADYTKAVTIGNNVWIGACSIINPGVTIGDNSVIGSGSVVTKNIPANVVAVGNPCRIIKYIDKE</sequence>
<name>A0ABT4D1S0_9CLOT</name>
<accession>A0ABT4D1S0</accession>
<keyword evidence="8" id="KW-1185">Reference proteome</keyword>
<dbReference type="Gene3D" id="2.160.10.10">
    <property type="entry name" value="Hexapeptide repeat proteins"/>
    <property type="match status" value="1"/>
</dbReference>
<dbReference type="InterPro" id="IPR039369">
    <property type="entry name" value="LacA-like"/>
</dbReference>
<keyword evidence="3" id="KW-0677">Repeat</keyword>
<evidence type="ECO:0000256" key="4">
    <source>
        <dbReference type="ARBA" id="ARBA00023315"/>
    </source>
</evidence>
<evidence type="ECO:0000259" key="6">
    <source>
        <dbReference type="SMART" id="SM01266"/>
    </source>
</evidence>
<evidence type="ECO:0000313" key="8">
    <source>
        <dbReference type="Proteomes" id="UP001078443"/>
    </source>
</evidence>
<dbReference type="PANTHER" id="PTHR43017:SF1">
    <property type="entry name" value="ACETYLTRANSFERASE YJL218W-RELATED"/>
    <property type="match status" value="1"/>
</dbReference>
<protein>
    <recommendedName>
        <fullName evidence="5">Acetyltransferase</fullName>
        <ecNumber evidence="5">2.3.1.-</ecNumber>
    </recommendedName>
</protein>
<dbReference type="InterPro" id="IPR001451">
    <property type="entry name" value="Hexapep"/>
</dbReference>
<dbReference type="InterPro" id="IPR024688">
    <property type="entry name" value="Mac_dom"/>
</dbReference>
<comment type="caution">
    <text evidence="7">The sequence shown here is derived from an EMBL/GenBank/DDBJ whole genome shotgun (WGS) entry which is preliminary data.</text>
</comment>
<dbReference type="Pfam" id="PF12464">
    <property type="entry name" value="Mac"/>
    <property type="match status" value="1"/>
</dbReference>
<evidence type="ECO:0000256" key="1">
    <source>
        <dbReference type="ARBA" id="ARBA00007274"/>
    </source>
</evidence>
<evidence type="ECO:0000256" key="5">
    <source>
        <dbReference type="RuleBase" id="RU367021"/>
    </source>
</evidence>
<gene>
    <name evidence="7" type="ORF">OW763_11945</name>
</gene>
<dbReference type="InterPro" id="IPR011004">
    <property type="entry name" value="Trimer_LpxA-like_sf"/>
</dbReference>
<organism evidence="7 8">
    <name type="scientific">Clostridium aestuarii</name>
    <dbReference type="NCBI Taxonomy" id="338193"/>
    <lineage>
        <taxon>Bacteria</taxon>
        <taxon>Bacillati</taxon>
        <taxon>Bacillota</taxon>
        <taxon>Clostridia</taxon>
        <taxon>Eubacteriales</taxon>
        <taxon>Clostridiaceae</taxon>
        <taxon>Clostridium</taxon>
    </lineage>
</organism>
<evidence type="ECO:0000256" key="3">
    <source>
        <dbReference type="ARBA" id="ARBA00022737"/>
    </source>
</evidence>
<dbReference type="Pfam" id="PF00132">
    <property type="entry name" value="Hexapep"/>
    <property type="match status" value="1"/>
</dbReference>
<dbReference type="EC" id="2.3.1.-" evidence="5"/>
<evidence type="ECO:0000256" key="2">
    <source>
        <dbReference type="ARBA" id="ARBA00022679"/>
    </source>
</evidence>
<dbReference type="Proteomes" id="UP001078443">
    <property type="component" value="Unassembled WGS sequence"/>
</dbReference>
<dbReference type="PANTHER" id="PTHR43017">
    <property type="entry name" value="GALACTOSIDE O-ACETYLTRANSFERASE"/>
    <property type="match status" value="1"/>
</dbReference>
<dbReference type="CDD" id="cd03357">
    <property type="entry name" value="LbH_MAT_GAT"/>
    <property type="match status" value="1"/>
</dbReference>
<dbReference type="RefSeq" id="WP_268041377.1">
    <property type="nucleotide sequence ID" value="NZ_JAPQER010000005.1"/>
</dbReference>
<keyword evidence="4 5" id="KW-0012">Acyltransferase</keyword>
<dbReference type="SUPFAM" id="SSF51161">
    <property type="entry name" value="Trimeric LpxA-like enzymes"/>
    <property type="match status" value="1"/>
</dbReference>
<evidence type="ECO:0000313" key="7">
    <source>
        <dbReference type="EMBL" id="MCY6485052.1"/>
    </source>
</evidence>
<dbReference type="InterPro" id="IPR018357">
    <property type="entry name" value="Hexapep_transf_CS"/>
</dbReference>
<comment type="similarity">
    <text evidence="1 5">Belongs to the transferase hexapeptide repeat family.</text>
</comment>
<dbReference type="EMBL" id="JAPQER010000005">
    <property type="protein sequence ID" value="MCY6485052.1"/>
    <property type="molecule type" value="Genomic_DNA"/>
</dbReference>
<feature type="domain" description="Maltose/galactoside acetyltransferase" evidence="6">
    <location>
        <begin position="6"/>
        <end position="60"/>
    </location>
</feature>
<reference evidence="7" key="1">
    <citation type="submission" date="2022-12" db="EMBL/GenBank/DDBJ databases">
        <authorList>
            <person name="Wang J."/>
        </authorList>
    </citation>
    <scope>NUCLEOTIDE SEQUENCE</scope>
    <source>
        <strain evidence="7">HY-45-18</strain>
    </source>
</reference>